<evidence type="ECO:0000313" key="8">
    <source>
        <dbReference type="EMBL" id="CPT08214.1"/>
    </source>
</evidence>
<evidence type="ECO:0000256" key="3">
    <source>
        <dbReference type="ARBA" id="ARBA00023136"/>
    </source>
</evidence>
<feature type="region of interest" description="Disordered" evidence="6">
    <location>
        <begin position="39"/>
        <end position="74"/>
    </location>
</feature>
<keyword evidence="4" id="KW-0564">Palmitate</keyword>
<comment type="caution">
    <text evidence="8">The sequence shown here is derived from an EMBL/GenBank/DDBJ whole genome shotgun (WGS) entry which is preliminary data.</text>
</comment>
<feature type="chain" id="PRO_5044255784" evidence="7">
    <location>
        <begin position="34"/>
        <end position="200"/>
    </location>
</feature>
<organism evidence="8 9">
    <name type="scientific">Mycobacteroides abscessus</name>
    <dbReference type="NCBI Taxonomy" id="36809"/>
    <lineage>
        <taxon>Bacteria</taxon>
        <taxon>Bacillati</taxon>
        <taxon>Actinomycetota</taxon>
        <taxon>Actinomycetes</taxon>
        <taxon>Mycobacteriales</taxon>
        <taxon>Mycobacteriaceae</taxon>
        <taxon>Mycobacteroides</taxon>
    </lineage>
</organism>
<evidence type="ECO:0000256" key="4">
    <source>
        <dbReference type="ARBA" id="ARBA00023139"/>
    </source>
</evidence>
<evidence type="ECO:0000256" key="2">
    <source>
        <dbReference type="ARBA" id="ARBA00022729"/>
    </source>
</evidence>
<sequence>MSVVSGAVRRMVLGTTPPVLTTLLVVLSALACACTGGDSTVSKTPTNTIASPSSTPPSPGQPSAPVKPKLPSTKDDCAVNLKDPAVASAIALLPPAPNNEATWNPVPVAGNYNKCAPLSAIIVAADTHEPQPPTRAVFFHLGGVISHGVPDTYGYNAIDLSASTLDTVVLNFSNGIPGLESVVSFRWNGTGVEKVQQAGQ</sequence>
<dbReference type="InterPro" id="IPR025971">
    <property type="entry name" value="LppP/LprE"/>
</dbReference>
<evidence type="ECO:0000256" key="6">
    <source>
        <dbReference type="SAM" id="MobiDB-lite"/>
    </source>
</evidence>
<dbReference type="EMBL" id="CSUW01000002">
    <property type="protein sequence ID" value="CPT08214.1"/>
    <property type="molecule type" value="Genomic_DNA"/>
</dbReference>
<protein>
    <submittedName>
        <fullName evidence="8">Lipoprotein LprE</fullName>
    </submittedName>
</protein>
<proteinExistence type="predicted"/>
<keyword evidence="2 7" id="KW-0732">Signal</keyword>
<feature type="signal peptide" evidence="7">
    <location>
        <begin position="1"/>
        <end position="33"/>
    </location>
</feature>
<dbReference type="Proteomes" id="UP000038487">
    <property type="component" value="Unassembled WGS sequence"/>
</dbReference>
<reference evidence="8 9" key="1">
    <citation type="submission" date="2015-03" db="EMBL/GenBank/DDBJ databases">
        <authorList>
            <consortium name="Pathogen Informatics"/>
            <person name="Murphy D."/>
        </authorList>
    </citation>
    <scope>NUCLEOTIDE SEQUENCE [LARGE SCALE GENOMIC DNA]</scope>
    <source>
        <strain evidence="8 9">PAP036</strain>
    </source>
</reference>
<name>A0AB33T3H9_9MYCO</name>
<keyword evidence="1" id="KW-1003">Cell membrane</keyword>
<dbReference type="AlphaFoldDB" id="A0AB33T3H9"/>
<evidence type="ECO:0000313" key="9">
    <source>
        <dbReference type="Proteomes" id="UP000038487"/>
    </source>
</evidence>
<evidence type="ECO:0000256" key="5">
    <source>
        <dbReference type="ARBA" id="ARBA00023288"/>
    </source>
</evidence>
<evidence type="ECO:0000256" key="7">
    <source>
        <dbReference type="SAM" id="SignalP"/>
    </source>
</evidence>
<feature type="compositionally biased region" description="Low complexity" evidence="6">
    <location>
        <begin position="44"/>
        <end position="53"/>
    </location>
</feature>
<gene>
    <name evidence="8" type="ORF">ERS075527_00897</name>
</gene>
<keyword evidence="3" id="KW-0472">Membrane</keyword>
<accession>A0AB33T3H9</accession>
<evidence type="ECO:0000256" key="1">
    <source>
        <dbReference type="ARBA" id="ARBA00022475"/>
    </source>
</evidence>
<keyword evidence="5 8" id="KW-0449">Lipoprotein</keyword>
<dbReference type="Pfam" id="PF14041">
    <property type="entry name" value="Lipoprotein_21"/>
    <property type="match status" value="1"/>
</dbReference>